<comment type="function">
    <text evidence="4">Plant non-specific lipid-transfer proteins transfer phospholipids as well as galactolipids across membranes. May play a role in wax or cutin deposition in the cell walls of expanding epidermal cells and certain secretory tissues.</text>
</comment>
<dbReference type="GO" id="GO:0006869">
    <property type="term" value="P:lipid transport"/>
    <property type="evidence" value="ECO:0007669"/>
    <property type="project" value="InterPro"/>
</dbReference>
<dbReference type="SMART" id="SM00499">
    <property type="entry name" value="AAI"/>
    <property type="match status" value="1"/>
</dbReference>
<gene>
    <name evidence="7" type="ordered locus">MTR_7g072960</name>
</gene>
<dbReference type="InterPro" id="IPR016140">
    <property type="entry name" value="Bifunc_inhib/LTP/seed_store"/>
</dbReference>
<dbReference type="PaxDb" id="3880-AES79817"/>
<feature type="domain" description="Bifunctional inhibitor/plant lipid transfer protein/seed storage helical" evidence="6">
    <location>
        <begin position="30"/>
        <end position="101"/>
    </location>
</feature>
<evidence type="ECO:0000256" key="1">
    <source>
        <dbReference type="ARBA" id="ARBA00009748"/>
    </source>
</evidence>
<evidence type="ECO:0000259" key="6">
    <source>
        <dbReference type="SMART" id="SM00499"/>
    </source>
</evidence>
<reference evidence="8" key="3">
    <citation type="submission" date="2015-04" db="UniProtKB">
        <authorList>
            <consortium name="EnsemblPlants"/>
        </authorList>
    </citation>
    <scope>IDENTIFICATION</scope>
    <source>
        <strain evidence="8">cv. Jemalong A17</strain>
    </source>
</reference>
<dbReference type="InterPro" id="IPR000528">
    <property type="entry name" value="Plant_nsLTP"/>
</dbReference>
<comment type="similarity">
    <text evidence="1 4">Belongs to the plant LTP family.</text>
</comment>
<reference evidence="7 9" key="2">
    <citation type="journal article" date="2014" name="BMC Genomics">
        <title>An improved genome release (version Mt4.0) for the model legume Medicago truncatula.</title>
        <authorList>
            <person name="Tang H."/>
            <person name="Krishnakumar V."/>
            <person name="Bidwell S."/>
            <person name="Rosen B."/>
            <person name="Chan A."/>
            <person name="Zhou S."/>
            <person name="Gentzbittel L."/>
            <person name="Childs K.L."/>
            <person name="Yandell M."/>
            <person name="Gundlach H."/>
            <person name="Mayer K.F."/>
            <person name="Schwartz D.C."/>
            <person name="Town C.D."/>
        </authorList>
    </citation>
    <scope>GENOME REANNOTATION</scope>
    <source>
        <strain evidence="8 9">cv. Jemalong A17</strain>
    </source>
</reference>
<dbReference type="EMBL" id="CM001223">
    <property type="protein sequence ID" value="AES79817.1"/>
    <property type="molecule type" value="Genomic_DNA"/>
</dbReference>
<organism evidence="7 9">
    <name type="scientific">Medicago truncatula</name>
    <name type="common">Barrel medic</name>
    <name type="synonym">Medicago tribuloides</name>
    <dbReference type="NCBI Taxonomy" id="3880"/>
    <lineage>
        <taxon>Eukaryota</taxon>
        <taxon>Viridiplantae</taxon>
        <taxon>Streptophyta</taxon>
        <taxon>Embryophyta</taxon>
        <taxon>Tracheophyta</taxon>
        <taxon>Spermatophyta</taxon>
        <taxon>Magnoliopsida</taxon>
        <taxon>eudicotyledons</taxon>
        <taxon>Gunneridae</taxon>
        <taxon>Pentapetalae</taxon>
        <taxon>rosids</taxon>
        <taxon>fabids</taxon>
        <taxon>Fabales</taxon>
        <taxon>Fabaceae</taxon>
        <taxon>Papilionoideae</taxon>
        <taxon>50 kb inversion clade</taxon>
        <taxon>NPAAA clade</taxon>
        <taxon>Hologalegina</taxon>
        <taxon>IRL clade</taxon>
        <taxon>Trifolieae</taxon>
        <taxon>Medicago</taxon>
    </lineage>
</organism>
<keyword evidence="2 5" id="KW-0732">Signal</keyword>
<dbReference type="Pfam" id="PF00234">
    <property type="entry name" value="Tryp_alpha_amyl"/>
    <property type="match status" value="1"/>
</dbReference>
<evidence type="ECO:0000313" key="9">
    <source>
        <dbReference type="Proteomes" id="UP000002051"/>
    </source>
</evidence>
<evidence type="ECO:0000313" key="8">
    <source>
        <dbReference type="EnsemblPlants" id="AES79817"/>
    </source>
</evidence>
<name>G7KX57_MEDTR</name>
<dbReference type="Proteomes" id="UP000002051">
    <property type="component" value="Unassembled WGS sequence"/>
</dbReference>
<protein>
    <recommendedName>
        <fullName evidence="4">Non-specific lipid-transfer protein</fullName>
    </recommendedName>
</protein>
<keyword evidence="4" id="KW-0446">Lipid-binding</keyword>
<evidence type="ECO:0000256" key="4">
    <source>
        <dbReference type="RuleBase" id="RU000628"/>
    </source>
</evidence>
<evidence type="ECO:0000256" key="5">
    <source>
        <dbReference type="SAM" id="SignalP"/>
    </source>
</evidence>
<dbReference type="AlphaFoldDB" id="G7KX57"/>
<dbReference type="EnsemblPlants" id="AES79817">
    <property type="protein sequence ID" value="AES79817"/>
    <property type="gene ID" value="MTR_7g072960"/>
</dbReference>
<feature type="chain" id="PRO_5014573899" description="Non-specific lipid-transfer protein" evidence="5">
    <location>
        <begin position="27"/>
        <end position="133"/>
    </location>
</feature>
<evidence type="ECO:0000256" key="3">
    <source>
        <dbReference type="ARBA" id="ARBA00023157"/>
    </source>
</evidence>
<keyword evidence="4" id="KW-0813">Transport</keyword>
<reference evidence="7 9" key="1">
    <citation type="journal article" date="2011" name="Nature">
        <title>The Medicago genome provides insight into the evolution of rhizobial symbioses.</title>
        <authorList>
            <person name="Young N.D."/>
            <person name="Debelle F."/>
            <person name="Oldroyd G.E."/>
            <person name="Geurts R."/>
            <person name="Cannon S.B."/>
            <person name="Udvardi M.K."/>
            <person name="Benedito V.A."/>
            <person name="Mayer K.F."/>
            <person name="Gouzy J."/>
            <person name="Schoof H."/>
            <person name="Van de Peer Y."/>
            <person name="Proost S."/>
            <person name="Cook D.R."/>
            <person name="Meyers B.C."/>
            <person name="Spannagl M."/>
            <person name="Cheung F."/>
            <person name="De Mita S."/>
            <person name="Krishnakumar V."/>
            <person name="Gundlach H."/>
            <person name="Zhou S."/>
            <person name="Mudge J."/>
            <person name="Bharti A.K."/>
            <person name="Murray J.D."/>
            <person name="Naoumkina M.A."/>
            <person name="Rosen B."/>
            <person name="Silverstein K.A."/>
            <person name="Tang H."/>
            <person name="Rombauts S."/>
            <person name="Zhao P.X."/>
            <person name="Zhou P."/>
            <person name="Barbe V."/>
            <person name="Bardou P."/>
            <person name="Bechner M."/>
            <person name="Bellec A."/>
            <person name="Berger A."/>
            <person name="Berges H."/>
            <person name="Bidwell S."/>
            <person name="Bisseling T."/>
            <person name="Choisne N."/>
            <person name="Couloux A."/>
            <person name="Denny R."/>
            <person name="Deshpande S."/>
            <person name="Dai X."/>
            <person name="Doyle J.J."/>
            <person name="Dudez A.M."/>
            <person name="Farmer A.D."/>
            <person name="Fouteau S."/>
            <person name="Franken C."/>
            <person name="Gibelin C."/>
            <person name="Gish J."/>
            <person name="Goldstein S."/>
            <person name="Gonzalez A.J."/>
            <person name="Green P.J."/>
            <person name="Hallab A."/>
            <person name="Hartog M."/>
            <person name="Hua A."/>
            <person name="Humphray S.J."/>
            <person name="Jeong D.H."/>
            <person name="Jing Y."/>
            <person name="Jocker A."/>
            <person name="Kenton S.M."/>
            <person name="Kim D.J."/>
            <person name="Klee K."/>
            <person name="Lai H."/>
            <person name="Lang C."/>
            <person name="Lin S."/>
            <person name="Macmil S.L."/>
            <person name="Magdelenat G."/>
            <person name="Matthews L."/>
            <person name="McCorrison J."/>
            <person name="Monaghan E.L."/>
            <person name="Mun J.H."/>
            <person name="Najar F.Z."/>
            <person name="Nicholson C."/>
            <person name="Noirot C."/>
            <person name="O'Bleness M."/>
            <person name="Paule C.R."/>
            <person name="Poulain J."/>
            <person name="Prion F."/>
            <person name="Qin B."/>
            <person name="Qu C."/>
            <person name="Retzel E.F."/>
            <person name="Riddle C."/>
            <person name="Sallet E."/>
            <person name="Samain S."/>
            <person name="Samson N."/>
            <person name="Sanders I."/>
            <person name="Saurat O."/>
            <person name="Scarpelli C."/>
            <person name="Schiex T."/>
            <person name="Segurens B."/>
            <person name="Severin A.J."/>
            <person name="Sherrier D.J."/>
            <person name="Shi R."/>
            <person name="Sims S."/>
            <person name="Singer S.R."/>
            <person name="Sinharoy S."/>
            <person name="Sterck L."/>
            <person name="Viollet A."/>
            <person name="Wang B.B."/>
            <person name="Wang K."/>
            <person name="Wang M."/>
            <person name="Wang X."/>
            <person name="Warfsmann J."/>
            <person name="Weissenbach J."/>
            <person name="White D.D."/>
            <person name="White J.D."/>
            <person name="Wiley G.B."/>
            <person name="Wincker P."/>
            <person name="Xing Y."/>
            <person name="Yang L."/>
            <person name="Yao Z."/>
            <person name="Ying F."/>
            <person name="Zhai J."/>
            <person name="Zhou L."/>
            <person name="Zuber A."/>
            <person name="Denarie J."/>
            <person name="Dixon R.A."/>
            <person name="May G.D."/>
            <person name="Schwartz D.C."/>
            <person name="Rogers J."/>
            <person name="Quetier F."/>
            <person name="Town C.D."/>
            <person name="Roe B.A."/>
        </authorList>
    </citation>
    <scope>NUCLEOTIDE SEQUENCE [LARGE SCALE GENOMIC DNA]</scope>
    <source>
        <strain evidence="7">A17</strain>
        <strain evidence="8 9">cv. Jemalong A17</strain>
    </source>
</reference>
<proteinExistence type="inferred from homology"/>
<dbReference type="InterPro" id="IPR036312">
    <property type="entry name" value="Bifun_inhib/LTP/seed_sf"/>
</dbReference>
<dbReference type="GO" id="GO:0008289">
    <property type="term" value="F:lipid binding"/>
    <property type="evidence" value="ECO:0007669"/>
    <property type="project" value="UniProtKB-KW"/>
</dbReference>
<dbReference type="PANTHER" id="PTHR33076">
    <property type="entry name" value="NON-SPECIFIC LIPID-TRANSFER PROTEIN 2-RELATED"/>
    <property type="match status" value="1"/>
</dbReference>
<feature type="signal peptide" evidence="5">
    <location>
        <begin position="1"/>
        <end position="26"/>
    </location>
</feature>
<keyword evidence="3" id="KW-1015">Disulfide bond</keyword>
<evidence type="ECO:0000313" key="7">
    <source>
        <dbReference type="EMBL" id="AES79817.1"/>
    </source>
</evidence>
<accession>G7KX57</accession>
<dbReference type="STRING" id="3880.G7KX57"/>
<dbReference type="Gene3D" id="1.10.110.10">
    <property type="entry name" value="Plant lipid-transfer and hydrophobic proteins"/>
    <property type="match status" value="2"/>
</dbReference>
<sequence>MATSMFVKVTFLIVICLVLGISMTNAALLCPQVQLTVVPCLGYLRNPSPSVPAPCCNGIRALNNQAKTTPDLSGLNFAAAAAVPRKCGVNLPYKISPAIDCNTYVHLSQNQPSFFISYIYIHFVKFCQIKKLA</sequence>
<dbReference type="PRINTS" id="PR00382">
    <property type="entry name" value="LIPIDTRNSFER"/>
</dbReference>
<keyword evidence="9" id="KW-1185">Reference proteome</keyword>
<dbReference type="HOGENOM" id="CLU_128423_0_0_1"/>
<evidence type="ECO:0000256" key="2">
    <source>
        <dbReference type="ARBA" id="ARBA00022729"/>
    </source>
</evidence>
<dbReference type="SUPFAM" id="SSF47699">
    <property type="entry name" value="Bifunctional inhibitor/lipid-transfer protein/seed storage 2S albumin"/>
    <property type="match status" value="1"/>
</dbReference>
<dbReference type="CDD" id="cd01960">
    <property type="entry name" value="nsLTP1"/>
    <property type="match status" value="1"/>
</dbReference>